<organism evidence="2 3">
    <name type="scientific">Bugula neritina</name>
    <name type="common">Brown bryozoan</name>
    <name type="synonym">Sertularia neritina</name>
    <dbReference type="NCBI Taxonomy" id="10212"/>
    <lineage>
        <taxon>Eukaryota</taxon>
        <taxon>Metazoa</taxon>
        <taxon>Spiralia</taxon>
        <taxon>Lophotrochozoa</taxon>
        <taxon>Bryozoa</taxon>
        <taxon>Gymnolaemata</taxon>
        <taxon>Cheilostomatida</taxon>
        <taxon>Flustrina</taxon>
        <taxon>Buguloidea</taxon>
        <taxon>Bugulidae</taxon>
        <taxon>Bugula</taxon>
    </lineage>
</organism>
<dbReference type="OrthoDB" id="7326421at2759"/>
<dbReference type="PANTHER" id="PTHR46362:SF1">
    <property type="entry name" value="GEM-ASSOCIATED PROTEIN 5"/>
    <property type="match status" value="1"/>
</dbReference>
<keyword evidence="3" id="KW-1185">Reference proteome</keyword>
<dbReference type="GO" id="GO:0005634">
    <property type="term" value="C:nucleus"/>
    <property type="evidence" value="ECO:0007669"/>
    <property type="project" value="TreeGrafter"/>
</dbReference>
<sequence length="700" mass="77738">MIVAPDIKDGESVNLLLDQKRRELLSMAGDSVELHHSSKCLEFNIAAVDMNTSESVDGAEMVKMVDAEIVAPTKKVASKMKKRVGRSMFPNMSAAVRAGNDINDLVHLQEKTNSGDPVVADKDKAHLGIFSLREDDMEKFISLEKSTLYTDGNIEGGSYISLWEGNVEEGLIKAAEANSLTDCLVNSASMLGYAEWTKYCRLYAQQLRAEGSIHKAVAYLLYTHDVDTSVLWLMENNLYREAICIVRSRDPTNTERILELYNNWAKQLRKDANYETGAKCLVALKEPLLALDLLRKRSDRDGTLRAIQFAMSSPDCADSLMDLCDQLTRECILSGDFQLIEKLCSPHTKLHPFLAWSLVYQSFSPVLDCGESTDFSTLGVVEYVRELLASHNIRLGDCRKQCSLSQQWMSPSQAKVAICERIISLAVDVTEGVVDVESGLVELYTMIMMLPKLPLYAESALTTAKVIHLLQFPGCDVAQRLTDCSFKDTRFLSDYALYICYLWSALIINTKSGSRYSTLIKTDADVSTVDNSSELSSTVCNGEKKPEANDILSAVQNNMHLLAFSLCHGLFIPWADRDAMSQFAVHLSDIKSVSSGECSETTSSIDLMKLVSFVDKVKLNEKLDNKVLKCILAMLLDLLRELYIYMCSHDDTGHLPNLPAGSKIIEEWVSLHTMCQEVNIGLDSSVASASSQNASKQVTE</sequence>
<dbReference type="GO" id="GO:0032797">
    <property type="term" value="C:SMN complex"/>
    <property type="evidence" value="ECO:0007669"/>
    <property type="project" value="TreeGrafter"/>
</dbReference>
<name>A0A7J7K4E5_BUGNE</name>
<dbReference type="PANTHER" id="PTHR46362">
    <property type="entry name" value="GEM-ASSOCIATED PROTEIN 5"/>
    <property type="match status" value="1"/>
</dbReference>
<dbReference type="GO" id="GO:0000387">
    <property type="term" value="P:spliceosomal snRNP assembly"/>
    <property type="evidence" value="ECO:0007669"/>
    <property type="project" value="TreeGrafter"/>
</dbReference>
<feature type="domain" description="Gem-associated protein 5 TPR" evidence="1">
    <location>
        <begin position="127"/>
        <end position="319"/>
    </location>
</feature>
<dbReference type="Pfam" id="PF23774">
    <property type="entry name" value="TPR_GEMI5"/>
    <property type="match status" value="1"/>
</dbReference>
<dbReference type="Proteomes" id="UP000593567">
    <property type="component" value="Unassembled WGS sequence"/>
</dbReference>
<dbReference type="AlphaFoldDB" id="A0A7J7K4E5"/>
<accession>A0A7J7K4E5</accession>
<evidence type="ECO:0000259" key="1">
    <source>
        <dbReference type="Pfam" id="PF23774"/>
    </source>
</evidence>
<evidence type="ECO:0000313" key="3">
    <source>
        <dbReference type="Proteomes" id="UP000593567"/>
    </source>
</evidence>
<comment type="caution">
    <text evidence="2">The sequence shown here is derived from an EMBL/GenBank/DDBJ whole genome shotgun (WGS) entry which is preliminary data.</text>
</comment>
<dbReference type="GO" id="GO:0003730">
    <property type="term" value="F:mRNA 3'-UTR binding"/>
    <property type="evidence" value="ECO:0007669"/>
    <property type="project" value="TreeGrafter"/>
</dbReference>
<gene>
    <name evidence="2" type="ORF">EB796_008604</name>
</gene>
<dbReference type="InterPro" id="IPR052640">
    <property type="entry name" value="Gemin-5"/>
</dbReference>
<dbReference type="EMBL" id="VXIV02001456">
    <property type="protein sequence ID" value="KAF6033087.1"/>
    <property type="molecule type" value="Genomic_DNA"/>
</dbReference>
<evidence type="ECO:0000313" key="2">
    <source>
        <dbReference type="EMBL" id="KAF6033087.1"/>
    </source>
</evidence>
<protein>
    <submittedName>
        <fullName evidence="2">GEMIN5</fullName>
    </submittedName>
</protein>
<dbReference type="InterPro" id="IPR056421">
    <property type="entry name" value="TPR_GEMI5"/>
</dbReference>
<reference evidence="2" key="1">
    <citation type="submission" date="2020-06" db="EMBL/GenBank/DDBJ databases">
        <title>Draft genome of Bugula neritina, a colonial animal packing powerful symbionts and potential medicines.</title>
        <authorList>
            <person name="Rayko M."/>
        </authorList>
    </citation>
    <scope>NUCLEOTIDE SEQUENCE [LARGE SCALE GENOMIC DNA]</scope>
    <source>
        <strain evidence="2">Kwan_BN1</strain>
    </source>
</reference>
<proteinExistence type="predicted"/>